<dbReference type="AlphaFoldDB" id="A0A8T8I6S9"/>
<accession>A0A8T8I6S9</accession>
<reference evidence="3" key="2">
    <citation type="submission" date="2021-04" db="EMBL/GenBank/DDBJ databases">
        <title>Saccharothrix algeriensis WGS.</title>
        <authorList>
            <person name="Stuskova K."/>
            <person name="Hakalova E."/>
            <person name="Tebbal A.B."/>
            <person name="Eichmeier A."/>
        </authorList>
    </citation>
    <scope>NUCLEOTIDE SEQUENCE</scope>
    <source>
        <strain evidence="3">NRRL B-24137</strain>
    </source>
</reference>
<evidence type="ECO:0000313" key="4">
    <source>
        <dbReference type="Proteomes" id="UP000671828"/>
    </source>
</evidence>
<evidence type="ECO:0000313" key="3">
    <source>
        <dbReference type="EMBL" id="QTR06545.1"/>
    </source>
</evidence>
<reference evidence="2 5" key="1">
    <citation type="submission" date="2021-01" db="EMBL/GenBank/DDBJ databases">
        <title>Sequencing the genomes of 1000 actinobacteria strains.</title>
        <authorList>
            <person name="Klenk H.-P."/>
        </authorList>
    </citation>
    <scope>NUCLEOTIDE SEQUENCE [LARGE SCALE GENOMIC DNA]</scope>
    <source>
        <strain evidence="2 5">DSM 44581</strain>
    </source>
</reference>
<evidence type="ECO:0000313" key="5">
    <source>
        <dbReference type="Proteomes" id="UP001195724"/>
    </source>
</evidence>
<dbReference type="RefSeq" id="WP_204846402.1">
    <property type="nucleotide sequence ID" value="NZ_JAFBCL010000001.1"/>
</dbReference>
<keyword evidence="1" id="KW-1133">Transmembrane helix</keyword>
<keyword evidence="1" id="KW-0472">Membrane</keyword>
<name>A0A8T8I6S9_9PSEU</name>
<evidence type="ECO:0000313" key="2">
    <source>
        <dbReference type="EMBL" id="MBM7815046.1"/>
    </source>
</evidence>
<dbReference type="EMBL" id="JAFBCL010000001">
    <property type="protein sequence ID" value="MBM7815046.1"/>
    <property type="molecule type" value="Genomic_DNA"/>
</dbReference>
<proteinExistence type="predicted"/>
<gene>
    <name evidence="3" type="ORF">J7S33_30925</name>
    <name evidence="2" type="ORF">JOE68_005911</name>
</gene>
<protein>
    <submittedName>
        <fullName evidence="3">Uncharacterized protein</fullName>
    </submittedName>
</protein>
<feature type="transmembrane region" description="Helical" evidence="1">
    <location>
        <begin position="47"/>
        <end position="65"/>
    </location>
</feature>
<organism evidence="3 4">
    <name type="scientific">Saccharothrix algeriensis</name>
    <dbReference type="NCBI Taxonomy" id="173560"/>
    <lineage>
        <taxon>Bacteria</taxon>
        <taxon>Bacillati</taxon>
        <taxon>Actinomycetota</taxon>
        <taxon>Actinomycetes</taxon>
        <taxon>Pseudonocardiales</taxon>
        <taxon>Pseudonocardiaceae</taxon>
        <taxon>Saccharothrix</taxon>
    </lineage>
</organism>
<feature type="transmembrane region" description="Helical" evidence="1">
    <location>
        <begin position="20"/>
        <end position="41"/>
    </location>
</feature>
<dbReference type="Proteomes" id="UP000671828">
    <property type="component" value="Chromosome"/>
</dbReference>
<dbReference type="Proteomes" id="UP001195724">
    <property type="component" value="Unassembled WGS sequence"/>
</dbReference>
<keyword evidence="5" id="KW-1185">Reference proteome</keyword>
<evidence type="ECO:0000256" key="1">
    <source>
        <dbReference type="SAM" id="Phobius"/>
    </source>
</evidence>
<sequence length="73" mass="7238">MSGYSGSGEHGGAKFGAAKALLWVVLLVTAGVNAIGAFVGLAEALRLASGGVAVLCVVALAVLSARGRRSVRR</sequence>
<dbReference type="EMBL" id="CP072788">
    <property type="protein sequence ID" value="QTR06545.1"/>
    <property type="molecule type" value="Genomic_DNA"/>
</dbReference>
<keyword evidence="1" id="KW-0812">Transmembrane</keyword>